<feature type="region of interest" description="Disordered" evidence="1">
    <location>
        <begin position="92"/>
        <end position="137"/>
    </location>
</feature>
<accession>A0ABR0JN27</accession>
<dbReference type="EMBL" id="JAVRRF010000003">
    <property type="protein sequence ID" value="KAK5067052.1"/>
    <property type="molecule type" value="Genomic_DNA"/>
</dbReference>
<evidence type="ECO:0000313" key="3">
    <source>
        <dbReference type="Proteomes" id="UP001345691"/>
    </source>
</evidence>
<feature type="compositionally biased region" description="Basic and acidic residues" evidence="1">
    <location>
        <begin position="93"/>
        <end position="102"/>
    </location>
</feature>
<comment type="caution">
    <text evidence="2">The sequence shown here is derived from an EMBL/GenBank/DDBJ whole genome shotgun (WGS) entry which is preliminary data.</text>
</comment>
<name>A0ABR0JN27_9EURO</name>
<keyword evidence="3" id="KW-1185">Reference proteome</keyword>
<evidence type="ECO:0000313" key="2">
    <source>
        <dbReference type="EMBL" id="KAK5067052.1"/>
    </source>
</evidence>
<protein>
    <recommendedName>
        <fullName evidence="4">Ubiquitin-like domain-containing protein</fullName>
    </recommendedName>
</protein>
<gene>
    <name evidence="2" type="ORF">LTR69_002401</name>
</gene>
<evidence type="ECO:0008006" key="4">
    <source>
        <dbReference type="Google" id="ProtNLM"/>
    </source>
</evidence>
<proteinExistence type="predicted"/>
<sequence length="137" mass="15527">MFIIKGQSPSDDFHEMTIEAGKHYPLADLVQGWANAVRQVLPHHDKMEYEYSLQRKEAGHMRVGRADHPDMSQSLHELGLRKDDVVEILPITENHHKARTGDSDYTPALEGDGQIGEDEPASRPVTRSMTRSRGGWR</sequence>
<reference evidence="2 3" key="1">
    <citation type="submission" date="2023-08" db="EMBL/GenBank/DDBJ databases">
        <title>Black Yeasts Isolated from many extreme environments.</title>
        <authorList>
            <person name="Coleine C."/>
            <person name="Stajich J.E."/>
            <person name="Selbmann L."/>
        </authorList>
    </citation>
    <scope>NUCLEOTIDE SEQUENCE [LARGE SCALE GENOMIC DNA]</scope>
    <source>
        <strain evidence="2 3">CCFEE 6328</strain>
    </source>
</reference>
<evidence type="ECO:0000256" key="1">
    <source>
        <dbReference type="SAM" id="MobiDB-lite"/>
    </source>
</evidence>
<dbReference type="Proteomes" id="UP001345691">
    <property type="component" value="Unassembled WGS sequence"/>
</dbReference>
<organism evidence="2 3">
    <name type="scientific">Exophiala sideris</name>
    <dbReference type="NCBI Taxonomy" id="1016849"/>
    <lineage>
        <taxon>Eukaryota</taxon>
        <taxon>Fungi</taxon>
        <taxon>Dikarya</taxon>
        <taxon>Ascomycota</taxon>
        <taxon>Pezizomycotina</taxon>
        <taxon>Eurotiomycetes</taxon>
        <taxon>Chaetothyriomycetidae</taxon>
        <taxon>Chaetothyriales</taxon>
        <taxon>Herpotrichiellaceae</taxon>
        <taxon>Exophiala</taxon>
    </lineage>
</organism>